<dbReference type="GO" id="GO:0003677">
    <property type="term" value="F:DNA binding"/>
    <property type="evidence" value="ECO:0007669"/>
    <property type="project" value="UniProtKB-KW"/>
</dbReference>
<dbReference type="Gene3D" id="1.10.1740.10">
    <property type="match status" value="1"/>
</dbReference>
<dbReference type="NCBIfam" id="TIGR02937">
    <property type="entry name" value="sigma70-ECF"/>
    <property type="match status" value="1"/>
</dbReference>
<evidence type="ECO:0000256" key="2">
    <source>
        <dbReference type="ARBA" id="ARBA00023015"/>
    </source>
</evidence>
<evidence type="ECO:0000256" key="1">
    <source>
        <dbReference type="ARBA" id="ARBA00010641"/>
    </source>
</evidence>
<feature type="domain" description="RNA polymerase sigma-70 region 2" evidence="6">
    <location>
        <begin position="22"/>
        <end position="85"/>
    </location>
</feature>
<dbReference type="InterPro" id="IPR036388">
    <property type="entry name" value="WH-like_DNA-bd_sf"/>
</dbReference>
<keyword evidence="5" id="KW-0804">Transcription</keyword>
<reference evidence="8 9" key="1">
    <citation type="submission" date="2007-06" db="EMBL/GenBank/DDBJ databases">
        <authorList>
            <person name="Shimkets L."/>
            <person name="Ferriera S."/>
            <person name="Johnson J."/>
            <person name="Kravitz S."/>
            <person name="Beeson K."/>
            <person name="Sutton G."/>
            <person name="Rogers Y.-H."/>
            <person name="Friedman R."/>
            <person name="Frazier M."/>
            <person name="Venter J.C."/>
        </authorList>
    </citation>
    <scope>NUCLEOTIDE SEQUENCE [LARGE SCALE GENOMIC DNA]</scope>
    <source>
        <strain evidence="8 9">SIR-1</strain>
    </source>
</reference>
<dbReference type="Proteomes" id="UP000005801">
    <property type="component" value="Unassembled WGS sequence"/>
</dbReference>
<evidence type="ECO:0000256" key="3">
    <source>
        <dbReference type="ARBA" id="ARBA00023082"/>
    </source>
</evidence>
<dbReference type="InterPro" id="IPR013325">
    <property type="entry name" value="RNA_pol_sigma_r2"/>
</dbReference>
<dbReference type="RefSeq" id="WP_006976890.1">
    <property type="nucleotide sequence ID" value="NZ_ABCS01000159.1"/>
</dbReference>
<evidence type="ECO:0000313" key="8">
    <source>
        <dbReference type="EMBL" id="EDM73962.1"/>
    </source>
</evidence>
<evidence type="ECO:0000256" key="4">
    <source>
        <dbReference type="ARBA" id="ARBA00023125"/>
    </source>
</evidence>
<keyword evidence="2" id="KW-0805">Transcription regulation</keyword>
<feature type="domain" description="RNA polymerase sigma factor 70 region 4 type 2" evidence="7">
    <location>
        <begin position="117"/>
        <end position="169"/>
    </location>
</feature>
<keyword evidence="9" id="KW-1185">Reference proteome</keyword>
<dbReference type="InterPro" id="IPR007627">
    <property type="entry name" value="RNA_pol_sigma70_r2"/>
</dbReference>
<comment type="caution">
    <text evidence="8">The sequence shown here is derived from an EMBL/GenBank/DDBJ whole genome shotgun (WGS) entry which is preliminary data.</text>
</comment>
<dbReference type="Gene3D" id="1.10.10.10">
    <property type="entry name" value="Winged helix-like DNA-binding domain superfamily/Winged helix DNA-binding domain"/>
    <property type="match status" value="1"/>
</dbReference>
<dbReference type="SUPFAM" id="SSF88659">
    <property type="entry name" value="Sigma3 and sigma4 domains of RNA polymerase sigma factors"/>
    <property type="match status" value="1"/>
</dbReference>
<dbReference type="InterPro" id="IPR013249">
    <property type="entry name" value="RNA_pol_sigma70_r4_t2"/>
</dbReference>
<keyword evidence="3" id="KW-0731">Sigma factor</keyword>
<keyword evidence="4" id="KW-0238">DNA-binding</keyword>
<dbReference type="AlphaFoldDB" id="A6GJK4"/>
<dbReference type="eggNOG" id="COG1595">
    <property type="taxonomic scope" value="Bacteria"/>
</dbReference>
<dbReference type="GO" id="GO:0006352">
    <property type="term" value="P:DNA-templated transcription initiation"/>
    <property type="evidence" value="ECO:0007669"/>
    <property type="project" value="InterPro"/>
</dbReference>
<name>A6GJK4_9BACT</name>
<dbReference type="CDD" id="cd06171">
    <property type="entry name" value="Sigma70_r4"/>
    <property type="match status" value="1"/>
</dbReference>
<dbReference type="InterPro" id="IPR014284">
    <property type="entry name" value="RNA_pol_sigma-70_dom"/>
</dbReference>
<dbReference type="PANTHER" id="PTHR43133:SF8">
    <property type="entry name" value="RNA POLYMERASE SIGMA FACTOR HI_1459-RELATED"/>
    <property type="match status" value="1"/>
</dbReference>
<evidence type="ECO:0000313" key="9">
    <source>
        <dbReference type="Proteomes" id="UP000005801"/>
    </source>
</evidence>
<proteinExistence type="inferred from homology"/>
<dbReference type="SUPFAM" id="SSF88946">
    <property type="entry name" value="Sigma2 domain of RNA polymerase sigma factors"/>
    <property type="match status" value="1"/>
</dbReference>
<dbReference type="InterPro" id="IPR039425">
    <property type="entry name" value="RNA_pol_sigma-70-like"/>
</dbReference>
<evidence type="ECO:0000259" key="6">
    <source>
        <dbReference type="Pfam" id="PF04542"/>
    </source>
</evidence>
<organism evidence="8 9">
    <name type="scientific">Plesiocystis pacifica SIR-1</name>
    <dbReference type="NCBI Taxonomy" id="391625"/>
    <lineage>
        <taxon>Bacteria</taxon>
        <taxon>Pseudomonadati</taxon>
        <taxon>Myxococcota</taxon>
        <taxon>Polyangia</taxon>
        <taxon>Nannocystales</taxon>
        <taxon>Nannocystaceae</taxon>
        <taxon>Plesiocystis</taxon>
    </lineage>
</organism>
<gene>
    <name evidence="8" type="ORF">PPSIR1_13730</name>
</gene>
<dbReference type="PANTHER" id="PTHR43133">
    <property type="entry name" value="RNA POLYMERASE ECF-TYPE SIGMA FACTO"/>
    <property type="match status" value="1"/>
</dbReference>
<evidence type="ECO:0000259" key="7">
    <source>
        <dbReference type="Pfam" id="PF08281"/>
    </source>
</evidence>
<evidence type="ECO:0000256" key="5">
    <source>
        <dbReference type="ARBA" id="ARBA00023163"/>
    </source>
</evidence>
<dbReference type="GO" id="GO:0016987">
    <property type="term" value="F:sigma factor activity"/>
    <property type="evidence" value="ECO:0007669"/>
    <property type="project" value="UniProtKB-KW"/>
</dbReference>
<comment type="similarity">
    <text evidence="1">Belongs to the sigma-70 factor family. ECF subfamily.</text>
</comment>
<protein>
    <submittedName>
        <fullName evidence="8">Uncharacterized protein</fullName>
    </submittedName>
</protein>
<dbReference type="OrthoDB" id="5524536at2"/>
<dbReference type="STRING" id="391625.PPSIR1_13730"/>
<dbReference type="Pfam" id="PF04542">
    <property type="entry name" value="Sigma70_r2"/>
    <property type="match status" value="1"/>
</dbReference>
<sequence length="204" mass="23675">MPSDAELYLAWTQGDAGAGEALFERHYEGVARFFRNKAGDDWPELCQRTFLTCVEAAPKFRQAGSFRSFLFGIAYRTLYRFYRERAYQRDRLDFELRSVEDLDPKASSIVAAREEERLLLTALRRIPLEYQVILELHYWEEMSAKACAEVLEIPVGTAKTRLRRARQLLERQLAASAESEQVLTRTMSGLDTWARNLRAQLERA</sequence>
<dbReference type="InterPro" id="IPR013324">
    <property type="entry name" value="RNA_pol_sigma_r3/r4-like"/>
</dbReference>
<dbReference type="Pfam" id="PF08281">
    <property type="entry name" value="Sigma70_r4_2"/>
    <property type="match status" value="1"/>
</dbReference>
<dbReference type="EMBL" id="ABCS01000159">
    <property type="protein sequence ID" value="EDM73962.1"/>
    <property type="molecule type" value="Genomic_DNA"/>
</dbReference>
<accession>A6GJK4</accession>